<comment type="caution">
    <text evidence="1">The sequence shown here is derived from an EMBL/GenBank/DDBJ whole genome shotgun (WGS) entry which is preliminary data.</text>
</comment>
<reference evidence="2" key="1">
    <citation type="journal article" date="2017" name="Plant J.">
        <title>The pomegranate (Punica granatum L.) genome and the genomics of punicalagin biosynthesis.</title>
        <authorList>
            <person name="Qin G."/>
            <person name="Xu C."/>
            <person name="Ming R."/>
            <person name="Tang H."/>
            <person name="Guyot R."/>
            <person name="Kramer E.M."/>
            <person name="Hu Y."/>
            <person name="Yi X."/>
            <person name="Qi Y."/>
            <person name="Xu X."/>
            <person name="Gao Z."/>
            <person name="Pan H."/>
            <person name="Jian J."/>
            <person name="Tian Y."/>
            <person name="Yue Z."/>
            <person name="Xu Y."/>
        </authorList>
    </citation>
    <scope>NUCLEOTIDE SEQUENCE [LARGE SCALE GENOMIC DNA]</scope>
    <source>
        <strain evidence="2">cv. Dabenzi</strain>
    </source>
</reference>
<dbReference type="Proteomes" id="UP000197138">
    <property type="component" value="Unassembled WGS sequence"/>
</dbReference>
<evidence type="ECO:0000313" key="1">
    <source>
        <dbReference type="EMBL" id="OWM67023.1"/>
    </source>
</evidence>
<gene>
    <name evidence="1" type="ORF">CDL15_Pgr000475</name>
</gene>
<proteinExistence type="predicted"/>
<dbReference type="EMBL" id="MTKT01005400">
    <property type="protein sequence ID" value="OWM67023.1"/>
    <property type="molecule type" value="Genomic_DNA"/>
</dbReference>
<accession>A0A218W3A1</accession>
<organism evidence="1 2">
    <name type="scientific">Punica granatum</name>
    <name type="common">Pomegranate</name>
    <dbReference type="NCBI Taxonomy" id="22663"/>
    <lineage>
        <taxon>Eukaryota</taxon>
        <taxon>Viridiplantae</taxon>
        <taxon>Streptophyta</taxon>
        <taxon>Embryophyta</taxon>
        <taxon>Tracheophyta</taxon>
        <taxon>Spermatophyta</taxon>
        <taxon>Magnoliopsida</taxon>
        <taxon>eudicotyledons</taxon>
        <taxon>Gunneridae</taxon>
        <taxon>Pentapetalae</taxon>
        <taxon>rosids</taxon>
        <taxon>malvids</taxon>
        <taxon>Myrtales</taxon>
        <taxon>Lythraceae</taxon>
        <taxon>Punica</taxon>
    </lineage>
</organism>
<sequence length="75" mass="8232">MLLPSRPQLKGRCGGVPERRPCLRTRTSRASGFIIEGSFERRKGCTHSSSGNVVARITWKRVKNNGVALSNMSSS</sequence>
<evidence type="ECO:0000313" key="2">
    <source>
        <dbReference type="Proteomes" id="UP000197138"/>
    </source>
</evidence>
<protein>
    <submittedName>
        <fullName evidence="1">Uncharacterized protein</fullName>
    </submittedName>
</protein>
<dbReference type="AlphaFoldDB" id="A0A218W3A1"/>
<name>A0A218W3A1_PUNGR</name>